<dbReference type="Gene3D" id="3.40.50.300">
    <property type="entry name" value="P-loop containing nucleotide triphosphate hydrolases"/>
    <property type="match status" value="2"/>
</dbReference>
<accession>A0A5J6XTH9</accession>
<dbReference type="SMART" id="SM00382">
    <property type="entry name" value="AAA"/>
    <property type="match status" value="1"/>
</dbReference>
<name>A0A5J6XTH9_PYRAY</name>
<feature type="domain" description="AAA+ ATPase" evidence="1">
    <location>
        <begin position="27"/>
        <end position="389"/>
    </location>
</feature>
<sequence>MGYLGVEIYIGKNSEREKRYIELKENEANHITFLGPSGSGKTTVMRALAEEIFEKVPGALVIVVEQKFDKNKVRELNEFIKKVTKLKGKAFVKEHFDDIIRYLATVANDGVTYGKIGDFAFGWPNYPFSIIPAFENDKHSILSWHGLKPKRFPVKRIVFRPVRDIDAIRRDNNCEVVEGKIRYQDVDFSFIEKLAQINRNTIYGRVIRQAWDLEKKRDPKLLEQFAEEWERKYRPNSNSPSTTYLSIMEVAALLKQDTIFTRSKDFTSELTTDKINVIDFSANSELYPEEEAWIIKHLVDFIVSKFVRFRNTPVFIFFDEIQNILQYHYGRIAVEKLNREGRSNWVNIISGTQYMYGLPAFLVYGAAHIGIVGRIASADDEQLLSKVIKDFNRIKEPRAKTFDDYKKLKPQLKGRGWFSFDKMYTERMNFRPPQSL</sequence>
<dbReference type="SUPFAM" id="SSF52540">
    <property type="entry name" value="P-loop containing nucleoside triphosphate hydrolases"/>
    <property type="match status" value="2"/>
</dbReference>
<keyword evidence="2" id="KW-0614">Plasmid</keyword>
<evidence type="ECO:0000259" key="1">
    <source>
        <dbReference type="SMART" id="SM00382"/>
    </source>
</evidence>
<proteinExistence type="predicted"/>
<dbReference type="PANTHER" id="PTHR30121">
    <property type="entry name" value="UNCHARACTERIZED PROTEIN YJGR-RELATED"/>
    <property type="match status" value="1"/>
</dbReference>
<dbReference type="InterPro" id="IPR051162">
    <property type="entry name" value="T4SS_component"/>
</dbReference>
<dbReference type="AlphaFoldDB" id="A0A5J6XTH9"/>
<reference evidence="2" key="1">
    <citation type="journal article" date="2019" name="Environ. Microbiol.">
        <title>The global distribution and evolutionary history of the pT26-2 archaeal plasmid family.</title>
        <authorList>
            <person name="Badel C."/>
            <person name="Erauso G."/>
            <person name="Gomez A."/>
            <person name="Catchpole R."/>
            <person name="Gonnet M."/>
            <person name="Oberto J."/>
            <person name="Forterre P."/>
            <person name="Da Cunha V."/>
        </authorList>
    </citation>
    <scope>NUCLEOTIDE SEQUENCE</scope>
    <source>
        <strain evidence="2">GE2</strain>
        <plasmid evidence="2">pGE2</plasmid>
    </source>
</reference>
<dbReference type="InterPro" id="IPR027417">
    <property type="entry name" value="P-loop_NTPase"/>
</dbReference>
<evidence type="ECO:0000313" key="2">
    <source>
        <dbReference type="EMBL" id="QFN51289.1"/>
    </source>
</evidence>
<organism evidence="2">
    <name type="scientific">Pyrococcus abyssi</name>
    <dbReference type="NCBI Taxonomy" id="29292"/>
    <lineage>
        <taxon>Archaea</taxon>
        <taxon>Methanobacteriati</taxon>
        <taxon>Methanobacteriota</taxon>
        <taxon>Thermococci</taxon>
        <taxon>Thermococcales</taxon>
        <taxon>Thermococcaceae</taxon>
        <taxon>Pyrococcus</taxon>
    </lineage>
</organism>
<dbReference type="PANTHER" id="PTHR30121:SF6">
    <property type="entry name" value="SLR6007 PROTEIN"/>
    <property type="match status" value="1"/>
</dbReference>
<dbReference type="RefSeq" id="WP_252967555.1">
    <property type="nucleotide sequence ID" value="NZ_MN477947.1"/>
</dbReference>
<dbReference type="EMBL" id="MN477947">
    <property type="protein sequence ID" value="QFN51289.1"/>
    <property type="molecule type" value="Genomic_DNA"/>
</dbReference>
<protein>
    <submittedName>
        <fullName evidence="2">AAA ATPase-like protein</fullName>
    </submittedName>
</protein>
<dbReference type="InterPro" id="IPR003593">
    <property type="entry name" value="AAA+_ATPase"/>
</dbReference>
<geneLocation type="plasmid" evidence="2">
    <name>pGE2</name>
</geneLocation>